<dbReference type="InterPro" id="IPR036259">
    <property type="entry name" value="MFS_trans_sf"/>
</dbReference>
<keyword evidence="3 5" id="KW-1133">Transmembrane helix</keyword>
<evidence type="ECO:0000259" key="6">
    <source>
        <dbReference type="PROSITE" id="PS50850"/>
    </source>
</evidence>
<feature type="transmembrane region" description="Helical" evidence="5">
    <location>
        <begin position="289"/>
        <end position="306"/>
    </location>
</feature>
<name>A0A6J4TR66_9ACTN</name>
<feature type="transmembrane region" description="Helical" evidence="5">
    <location>
        <begin position="87"/>
        <end position="105"/>
    </location>
</feature>
<feature type="transmembrane region" description="Helical" evidence="5">
    <location>
        <begin position="55"/>
        <end position="75"/>
    </location>
</feature>
<keyword evidence="4 5" id="KW-0472">Membrane</keyword>
<evidence type="ECO:0000256" key="1">
    <source>
        <dbReference type="ARBA" id="ARBA00004651"/>
    </source>
</evidence>
<dbReference type="GO" id="GO:0005886">
    <property type="term" value="C:plasma membrane"/>
    <property type="evidence" value="ECO:0007669"/>
    <property type="project" value="UniProtKB-SubCell"/>
</dbReference>
<dbReference type="InterPro" id="IPR024989">
    <property type="entry name" value="MFS_assoc_dom"/>
</dbReference>
<feature type="transmembrane region" description="Helical" evidence="5">
    <location>
        <begin position="176"/>
        <end position="194"/>
    </location>
</feature>
<dbReference type="Pfam" id="PF12832">
    <property type="entry name" value="MFS_1_like"/>
    <property type="match status" value="1"/>
</dbReference>
<evidence type="ECO:0000256" key="5">
    <source>
        <dbReference type="SAM" id="Phobius"/>
    </source>
</evidence>
<proteinExistence type="predicted"/>
<feature type="transmembrane region" description="Helical" evidence="5">
    <location>
        <begin position="152"/>
        <end position="170"/>
    </location>
</feature>
<dbReference type="PANTHER" id="PTHR23528">
    <property type="match status" value="1"/>
</dbReference>
<feature type="transmembrane region" description="Helical" evidence="5">
    <location>
        <begin position="111"/>
        <end position="132"/>
    </location>
</feature>
<accession>A0A6J4TR66</accession>
<evidence type="ECO:0000313" key="7">
    <source>
        <dbReference type="EMBL" id="CAA9528629.1"/>
    </source>
</evidence>
<keyword evidence="2 5" id="KW-0812">Transmembrane</keyword>
<dbReference type="SUPFAM" id="SSF103473">
    <property type="entry name" value="MFS general substrate transporter"/>
    <property type="match status" value="1"/>
</dbReference>
<dbReference type="PROSITE" id="PS50850">
    <property type="entry name" value="MFS"/>
    <property type="match status" value="1"/>
</dbReference>
<evidence type="ECO:0000256" key="2">
    <source>
        <dbReference type="ARBA" id="ARBA00022692"/>
    </source>
</evidence>
<feature type="transmembrane region" description="Helical" evidence="5">
    <location>
        <begin position="355"/>
        <end position="372"/>
    </location>
</feature>
<feature type="transmembrane region" description="Helical" evidence="5">
    <location>
        <begin position="225"/>
        <end position="252"/>
    </location>
</feature>
<feature type="domain" description="Major facilitator superfamily (MFS) profile" evidence="6">
    <location>
        <begin position="21"/>
        <end position="409"/>
    </location>
</feature>
<evidence type="ECO:0000256" key="3">
    <source>
        <dbReference type="ARBA" id="ARBA00022989"/>
    </source>
</evidence>
<reference evidence="7" key="1">
    <citation type="submission" date="2020-02" db="EMBL/GenBank/DDBJ databases">
        <authorList>
            <person name="Meier V. D."/>
        </authorList>
    </citation>
    <scope>NUCLEOTIDE SEQUENCE</scope>
    <source>
        <strain evidence="7">AVDCRST_MAG85</strain>
    </source>
</reference>
<feature type="transmembrane region" description="Helical" evidence="5">
    <location>
        <begin position="384"/>
        <end position="401"/>
    </location>
</feature>
<feature type="transmembrane region" description="Helical" evidence="5">
    <location>
        <begin position="258"/>
        <end position="277"/>
    </location>
</feature>
<dbReference type="InterPro" id="IPR020846">
    <property type="entry name" value="MFS_dom"/>
</dbReference>
<dbReference type="AlphaFoldDB" id="A0A6J4TR66"/>
<gene>
    <name evidence="7" type="ORF">AVDCRST_MAG85-3469</name>
</gene>
<dbReference type="PANTHER" id="PTHR23528:SF1">
    <property type="entry name" value="MAJOR FACILITATOR SUPERFAMILY (MFS) PROFILE DOMAIN-CONTAINING PROTEIN"/>
    <property type="match status" value="1"/>
</dbReference>
<protein>
    <recommendedName>
        <fullName evidence="6">Major facilitator superfamily (MFS) profile domain-containing protein</fullName>
    </recommendedName>
</protein>
<feature type="transmembrane region" description="Helical" evidence="5">
    <location>
        <begin position="21"/>
        <end position="43"/>
    </location>
</feature>
<feature type="transmembrane region" description="Helical" evidence="5">
    <location>
        <begin position="312"/>
        <end position="334"/>
    </location>
</feature>
<dbReference type="Gene3D" id="1.20.1250.20">
    <property type="entry name" value="MFS general substrate transporter like domains"/>
    <property type="match status" value="2"/>
</dbReference>
<comment type="subcellular location">
    <subcellularLocation>
        <location evidence="1">Cell membrane</location>
        <topology evidence="1">Multi-pass membrane protein</topology>
    </subcellularLocation>
</comment>
<sequence>MHDEIVANLNRSRGRSLSTRFLWALGLPAFALSLASTTVSGLLPVVLSRSAGPAGTGALIAIEGLFAILVPLIVGPWSDRIGKRLPFVGFAGVLGVVALTLMAVGGLLAVLAIWIALFQVAYFIYITAYFALYPDLVDDEHSGRAQGAQGSWRGIGLGLAFVGGPALLAVWRGAPFLLAAVVMLAVTPVFAMIVRRRVASHGKGHDASKDVGSVRRLLRDPRLRWFVLCNALWEAALAALRAFVVLFLTVGLDKPTEFASLALGLVVVAALIAAPLSGWLGDRYGTRRVLVVSLTVYGFGLLTPAFSQSVWLMPVVLAGGIAAVTVMTLPFALMMELLPPRDHGAGSALFGVSRGLGLLSGPIAAGLCIALLDDGLFEDTRGYGVIFVVASVCVLATIPLLSKLTPRAEEEPSAA</sequence>
<dbReference type="EMBL" id="CADCVT010000382">
    <property type="protein sequence ID" value="CAA9528629.1"/>
    <property type="molecule type" value="Genomic_DNA"/>
</dbReference>
<evidence type="ECO:0000256" key="4">
    <source>
        <dbReference type="ARBA" id="ARBA00023136"/>
    </source>
</evidence>
<organism evidence="7">
    <name type="scientific">uncultured Solirubrobacteraceae bacterium</name>
    <dbReference type="NCBI Taxonomy" id="1162706"/>
    <lineage>
        <taxon>Bacteria</taxon>
        <taxon>Bacillati</taxon>
        <taxon>Actinomycetota</taxon>
        <taxon>Thermoleophilia</taxon>
        <taxon>Solirubrobacterales</taxon>
        <taxon>Solirubrobacteraceae</taxon>
        <taxon>environmental samples</taxon>
    </lineage>
</organism>
<dbReference type="GO" id="GO:0022857">
    <property type="term" value="F:transmembrane transporter activity"/>
    <property type="evidence" value="ECO:0007669"/>
    <property type="project" value="InterPro"/>
</dbReference>